<evidence type="ECO:0008006" key="5">
    <source>
        <dbReference type="Google" id="ProtNLM"/>
    </source>
</evidence>
<keyword evidence="4" id="KW-1185">Reference proteome</keyword>
<evidence type="ECO:0000256" key="2">
    <source>
        <dbReference type="SAM" id="SignalP"/>
    </source>
</evidence>
<dbReference type="STRING" id="1314781.A0A165EAH3"/>
<sequence length="264" mass="26853">MMLKFLSVSTVLLAAAVQAKQYITVSVGGGGRESVGTALFSHAVIRANVGDIVSFVFHPTADDPDSIGNHSVVQTSADAPCSALPNGFASPLGVNIAGSTFALLVKDASIPVYFACAAPLDDDVDSDHCQAGEVGVINPPADFEINSLISKASAASAGGFSGVPADGTEFRSGIGAIVEGFYESNPFDGTPSDSDTDSGGRKGISTAAIVGIVIGVVVGVLVAAAAVWRLVMVKLRKAKSERFSKRVSAVIQAKKTEEPAANAV</sequence>
<evidence type="ECO:0000313" key="4">
    <source>
        <dbReference type="Proteomes" id="UP000077266"/>
    </source>
</evidence>
<keyword evidence="1" id="KW-0472">Membrane</keyword>
<dbReference type="SUPFAM" id="SSF49503">
    <property type="entry name" value="Cupredoxins"/>
    <property type="match status" value="1"/>
</dbReference>
<feature type="chain" id="PRO_5007857054" description="Cupredoxin" evidence="2">
    <location>
        <begin position="20"/>
        <end position="264"/>
    </location>
</feature>
<feature type="transmembrane region" description="Helical" evidence="1">
    <location>
        <begin position="207"/>
        <end position="231"/>
    </location>
</feature>
<keyword evidence="1" id="KW-1133">Transmembrane helix</keyword>
<protein>
    <recommendedName>
        <fullName evidence="5">Cupredoxin</fullName>
    </recommendedName>
</protein>
<gene>
    <name evidence="3" type="ORF">EXIGLDRAFT_752798</name>
</gene>
<keyword evidence="1" id="KW-0812">Transmembrane</keyword>
<keyword evidence="2" id="KW-0732">Signal</keyword>
<dbReference type="EMBL" id="KV426155">
    <property type="protein sequence ID" value="KZV86455.1"/>
    <property type="molecule type" value="Genomic_DNA"/>
</dbReference>
<dbReference type="CDD" id="cd00920">
    <property type="entry name" value="Cupredoxin"/>
    <property type="match status" value="1"/>
</dbReference>
<dbReference type="InterPro" id="IPR052953">
    <property type="entry name" value="Ser-rich/MCO-related"/>
</dbReference>
<dbReference type="AlphaFoldDB" id="A0A165EAH3"/>
<evidence type="ECO:0000256" key="1">
    <source>
        <dbReference type="SAM" id="Phobius"/>
    </source>
</evidence>
<dbReference type="OrthoDB" id="1921208at2759"/>
<evidence type="ECO:0000313" key="3">
    <source>
        <dbReference type="EMBL" id="KZV86455.1"/>
    </source>
</evidence>
<accession>A0A165EAH3</accession>
<dbReference type="Gene3D" id="2.60.40.420">
    <property type="entry name" value="Cupredoxins - blue copper proteins"/>
    <property type="match status" value="1"/>
</dbReference>
<organism evidence="3 4">
    <name type="scientific">Exidia glandulosa HHB12029</name>
    <dbReference type="NCBI Taxonomy" id="1314781"/>
    <lineage>
        <taxon>Eukaryota</taxon>
        <taxon>Fungi</taxon>
        <taxon>Dikarya</taxon>
        <taxon>Basidiomycota</taxon>
        <taxon>Agaricomycotina</taxon>
        <taxon>Agaricomycetes</taxon>
        <taxon>Auriculariales</taxon>
        <taxon>Exidiaceae</taxon>
        <taxon>Exidia</taxon>
    </lineage>
</organism>
<dbReference type="InParanoid" id="A0A165EAH3"/>
<dbReference type="PANTHER" id="PTHR34883:SF8">
    <property type="entry name" value="EXTRACELLULAR SERINE-RICH PROTEIN (AFU_ORTHOLOGUE AFUA_6G00670)"/>
    <property type="match status" value="1"/>
</dbReference>
<reference evidence="3 4" key="1">
    <citation type="journal article" date="2016" name="Mol. Biol. Evol.">
        <title>Comparative Genomics of Early-Diverging Mushroom-Forming Fungi Provides Insights into the Origins of Lignocellulose Decay Capabilities.</title>
        <authorList>
            <person name="Nagy L.G."/>
            <person name="Riley R."/>
            <person name="Tritt A."/>
            <person name="Adam C."/>
            <person name="Daum C."/>
            <person name="Floudas D."/>
            <person name="Sun H."/>
            <person name="Yadav J.S."/>
            <person name="Pangilinan J."/>
            <person name="Larsson K.H."/>
            <person name="Matsuura K."/>
            <person name="Barry K."/>
            <person name="Labutti K."/>
            <person name="Kuo R."/>
            <person name="Ohm R.A."/>
            <person name="Bhattacharya S.S."/>
            <person name="Shirouzu T."/>
            <person name="Yoshinaga Y."/>
            <person name="Martin F.M."/>
            <person name="Grigoriev I.V."/>
            <person name="Hibbett D.S."/>
        </authorList>
    </citation>
    <scope>NUCLEOTIDE SEQUENCE [LARGE SCALE GENOMIC DNA]</scope>
    <source>
        <strain evidence="3 4">HHB12029</strain>
    </source>
</reference>
<dbReference type="Proteomes" id="UP000077266">
    <property type="component" value="Unassembled WGS sequence"/>
</dbReference>
<proteinExistence type="predicted"/>
<dbReference type="PANTHER" id="PTHR34883">
    <property type="entry name" value="SERINE-RICH PROTEIN, PUTATIVE-RELATED-RELATED"/>
    <property type="match status" value="1"/>
</dbReference>
<feature type="signal peptide" evidence="2">
    <location>
        <begin position="1"/>
        <end position="19"/>
    </location>
</feature>
<name>A0A165EAH3_EXIGL</name>
<dbReference type="InterPro" id="IPR008972">
    <property type="entry name" value="Cupredoxin"/>
</dbReference>